<evidence type="ECO:0000256" key="2">
    <source>
        <dbReference type="SAM" id="Phobius"/>
    </source>
</evidence>
<evidence type="ECO:0000256" key="1">
    <source>
        <dbReference type="SAM" id="MobiDB-lite"/>
    </source>
</evidence>
<dbReference type="Proteomes" id="UP000471166">
    <property type="component" value="Unassembled WGS sequence"/>
</dbReference>
<feature type="transmembrane region" description="Helical" evidence="2">
    <location>
        <begin position="6"/>
        <end position="26"/>
    </location>
</feature>
<dbReference type="AlphaFoldDB" id="A0A6P1CV85"/>
<sequence>MVILLAGALCLLVIAGIVGLIVWLVIRANEGPQQPRHHQYPPGGPYPPHGGGPYPPSGGPHPPQNY</sequence>
<feature type="region of interest" description="Disordered" evidence="1">
    <location>
        <begin position="32"/>
        <end position="66"/>
    </location>
</feature>
<keyword evidence="2" id="KW-0472">Membrane</keyword>
<feature type="compositionally biased region" description="Pro residues" evidence="1">
    <location>
        <begin position="42"/>
        <end position="66"/>
    </location>
</feature>
<proteinExistence type="predicted"/>
<comment type="caution">
    <text evidence="3">The sequence shown here is derived from an EMBL/GenBank/DDBJ whole genome shotgun (WGS) entry which is preliminary data.</text>
</comment>
<dbReference type="RefSeq" id="WP_163846829.1">
    <property type="nucleotide sequence ID" value="NZ_AP026975.1"/>
</dbReference>
<dbReference type="EMBL" id="JAAGVB010000047">
    <property type="protein sequence ID" value="NEW35563.1"/>
    <property type="molecule type" value="Genomic_DNA"/>
</dbReference>
<evidence type="ECO:0000313" key="3">
    <source>
        <dbReference type="EMBL" id="NEW35563.1"/>
    </source>
</evidence>
<organism evidence="3 4">
    <name type="scientific">Nocardia cyriacigeorgica</name>
    <dbReference type="NCBI Taxonomy" id="135487"/>
    <lineage>
        <taxon>Bacteria</taxon>
        <taxon>Bacillati</taxon>
        <taxon>Actinomycetota</taxon>
        <taxon>Actinomycetes</taxon>
        <taxon>Mycobacteriales</taxon>
        <taxon>Nocardiaceae</taxon>
        <taxon>Nocardia</taxon>
    </lineage>
</organism>
<evidence type="ECO:0000313" key="4">
    <source>
        <dbReference type="Proteomes" id="UP000471166"/>
    </source>
</evidence>
<accession>A0A6P1CV85</accession>
<keyword evidence="2" id="KW-0812">Transmembrane</keyword>
<protein>
    <submittedName>
        <fullName evidence="3">Uncharacterized protein</fullName>
    </submittedName>
</protein>
<reference evidence="3 4" key="1">
    <citation type="submission" date="2020-01" db="EMBL/GenBank/DDBJ databases">
        <title>Genetics and antimicrobial susceptibilities of Nocardia species isolated from the soil; a comparison with species isolated from humans.</title>
        <authorList>
            <person name="Carrasco G."/>
            <person name="Monzon S."/>
            <person name="Sansegundo M."/>
            <person name="Garcia E."/>
            <person name="Garrido N."/>
            <person name="Medina M.J."/>
            <person name="Villalon P."/>
            <person name="Ramirez-Arocha A.C."/>
            <person name="Jimenez P."/>
            <person name="Cuesta I."/>
            <person name="Valdezate S."/>
        </authorList>
    </citation>
    <scope>NUCLEOTIDE SEQUENCE [LARGE SCALE GENOMIC DNA]</scope>
    <source>
        <strain evidence="3 4">CNM20110626</strain>
    </source>
</reference>
<name>A0A6P1CV85_9NOCA</name>
<keyword evidence="2" id="KW-1133">Transmembrane helix</keyword>
<gene>
    <name evidence="3" type="ORF">GV791_23775</name>
</gene>